<dbReference type="RefSeq" id="XP_008864792.1">
    <property type="nucleotide sequence ID" value="XM_008866570.1"/>
</dbReference>
<dbReference type="InterPro" id="IPR011992">
    <property type="entry name" value="EF-hand-dom_pair"/>
</dbReference>
<sequence>MARDHVPATPVDDAVRAAKLTELFELLDHDHSGDVTWKVLDAHEMQLLGVAVTGATDLPSLDESRDQIRRADCDHNTRVDLAEWVAFGMSTSLYDLNLDDFIALMDTYAERVHRHYDDGGHLKIADASQASSRWTRSALPPLLSAKSKRMTLPPEPNARPPLPSPAPAPMSTWFWGRCAECSTPGRISCNDCHVLLCLDHGTSHAVMHLDAPVHTNNQDEVINTFGHSVSENGSTSGLRLKSASVQHPRVKRNRKAESCRIM</sequence>
<evidence type="ECO:0000256" key="1">
    <source>
        <dbReference type="SAM" id="MobiDB-lite"/>
    </source>
</evidence>
<dbReference type="Gene3D" id="1.10.238.10">
    <property type="entry name" value="EF-hand"/>
    <property type="match status" value="1"/>
</dbReference>
<dbReference type="GeneID" id="20079944"/>
<organism evidence="2">
    <name type="scientific">Aphanomyces invadans</name>
    <dbReference type="NCBI Taxonomy" id="157072"/>
    <lineage>
        <taxon>Eukaryota</taxon>
        <taxon>Sar</taxon>
        <taxon>Stramenopiles</taxon>
        <taxon>Oomycota</taxon>
        <taxon>Saprolegniomycetes</taxon>
        <taxon>Saprolegniales</taxon>
        <taxon>Verrucalvaceae</taxon>
        <taxon>Aphanomyces</taxon>
    </lineage>
</organism>
<evidence type="ECO:0000313" key="2">
    <source>
        <dbReference type="EMBL" id="ETW06717.1"/>
    </source>
</evidence>
<name>A0A024ULI0_9STRA</name>
<feature type="compositionally biased region" description="Pro residues" evidence="1">
    <location>
        <begin position="153"/>
        <end position="165"/>
    </location>
</feature>
<evidence type="ECO:0008006" key="3">
    <source>
        <dbReference type="Google" id="ProtNLM"/>
    </source>
</evidence>
<dbReference type="EMBL" id="KI913955">
    <property type="protein sequence ID" value="ETW06717.1"/>
    <property type="molecule type" value="Genomic_DNA"/>
</dbReference>
<gene>
    <name evidence="2" type="ORF">H310_02894</name>
</gene>
<feature type="region of interest" description="Disordered" evidence="1">
    <location>
        <begin position="233"/>
        <end position="262"/>
    </location>
</feature>
<feature type="region of interest" description="Disordered" evidence="1">
    <location>
        <begin position="146"/>
        <end position="165"/>
    </location>
</feature>
<proteinExistence type="predicted"/>
<reference evidence="2" key="1">
    <citation type="submission" date="2013-12" db="EMBL/GenBank/DDBJ databases">
        <title>The Genome Sequence of Aphanomyces invadans NJM9701.</title>
        <authorList>
            <consortium name="The Broad Institute Genomics Platform"/>
            <person name="Russ C."/>
            <person name="Tyler B."/>
            <person name="van West P."/>
            <person name="Dieguez-Uribeondo J."/>
            <person name="Young S.K."/>
            <person name="Zeng Q."/>
            <person name="Gargeya S."/>
            <person name="Fitzgerald M."/>
            <person name="Abouelleil A."/>
            <person name="Alvarado L."/>
            <person name="Chapman S.B."/>
            <person name="Gainer-Dewar J."/>
            <person name="Goldberg J."/>
            <person name="Griggs A."/>
            <person name="Gujja S."/>
            <person name="Hansen M."/>
            <person name="Howarth C."/>
            <person name="Imamovic A."/>
            <person name="Ireland A."/>
            <person name="Larimer J."/>
            <person name="McCowan C."/>
            <person name="Murphy C."/>
            <person name="Pearson M."/>
            <person name="Poon T.W."/>
            <person name="Priest M."/>
            <person name="Roberts A."/>
            <person name="Saif S."/>
            <person name="Shea T."/>
            <person name="Sykes S."/>
            <person name="Wortman J."/>
            <person name="Nusbaum C."/>
            <person name="Birren B."/>
        </authorList>
    </citation>
    <scope>NUCLEOTIDE SEQUENCE [LARGE SCALE GENOMIC DNA]</scope>
    <source>
        <strain evidence="2">NJM9701</strain>
    </source>
</reference>
<dbReference type="AlphaFoldDB" id="A0A024ULI0"/>
<dbReference type="VEuPathDB" id="FungiDB:H310_02894"/>
<protein>
    <recommendedName>
        <fullName evidence="3">EF-hand domain-containing protein</fullName>
    </recommendedName>
</protein>
<dbReference type="SUPFAM" id="SSF47473">
    <property type="entry name" value="EF-hand"/>
    <property type="match status" value="1"/>
</dbReference>
<accession>A0A024ULI0</accession>
<dbReference type="OrthoDB" id="10514126at2759"/>